<sequence length="55" mass="6561">MKEKNRNLKRFFLKDCIDTKIGERSLLNNGRVVVEGRHEDLLVNSGEYRNLYYSE</sequence>
<comment type="caution">
    <text evidence="1">The sequence shown here is derived from an EMBL/GenBank/DDBJ whole genome shotgun (WGS) entry which is preliminary data.</text>
</comment>
<dbReference type="Proteomes" id="UP000070326">
    <property type="component" value="Unassembled WGS sequence"/>
</dbReference>
<dbReference type="STRING" id="1261.HMPREF3195_01287"/>
<accession>A0A135YQZ8</accession>
<proteinExistence type="predicted"/>
<dbReference type="AlphaFoldDB" id="A0A135YQZ8"/>
<dbReference type="RefSeq" id="WP_021934573.1">
    <property type="nucleotide sequence ID" value="NZ_CAXUJS010000035.1"/>
</dbReference>
<dbReference type="EMBL" id="LSQZ01000064">
    <property type="protein sequence ID" value="KXI11794.1"/>
    <property type="molecule type" value="Genomic_DNA"/>
</dbReference>
<protein>
    <submittedName>
        <fullName evidence="1">Uncharacterized protein</fullName>
    </submittedName>
</protein>
<organism evidence="1 2">
    <name type="scientific">Peptostreptococcus anaerobius</name>
    <dbReference type="NCBI Taxonomy" id="1261"/>
    <lineage>
        <taxon>Bacteria</taxon>
        <taxon>Bacillati</taxon>
        <taxon>Bacillota</taxon>
        <taxon>Clostridia</taxon>
        <taxon>Peptostreptococcales</taxon>
        <taxon>Peptostreptococcaceae</taxon>
        <taxon>Peptostreptococcus</taxon>
    </lineage>
</organism>
<evidence type="ECO:0000313" key="2">
    <source>
        <dbReference type="Proteomes" id="UP000070326"/>
    </source>
</evidence>
<name>A0A135YQZ8_9FIRM</name>
<reference evidence="1 2" key="1">
    <citation type="submission" date="2016-02" db="EMBL/GenBank/DDBJ databases">
        <authorList>
            <person name="Wen L."/>
            <person name="He K."/>
            <person name="Yang H."/>
        </authorList>
    </citation>
    <scope>NUCLEOTIDE SEQUENCE [LARGE SCALE GENOMIC DNA]</scope>
    <source>
        <strain evidence="1 2">MJR8628A</strain>
    </source>
</reference>
<evidence type="ECO:0000313" key="1">
    <source>
        <dbReference type="EMBL" id="KXI11794.1"/>
    </source>
</evidence>
<dbReference type="PATRIC" id="fig|1261.3.peg.1805"/>
<gene>
    <name evidence="1" type="ORF">HMPREF3195_01287</name>
</gene>